<keyword evidence="2" id="KW-1133">Transmembrane helix</keyword>
<accession>A0A2P4YK91</accession>
<keyword evidence="2" id="KW-0812">Transmembrane</keyword>
<sequence>MPGHRFFNSVVDAWELAQVELHGQVSTERINKLRLFLEQASLAKVLAVCFTLPLSCLLVLIGLEAIPLASPNAGTLANYAFWFRHISTLAVLTPGILSNFRSSLPELNISRNDMVVLSAAGSVLSGASAFAVSLLIGFPVPFTLLVSAPVWFFVIVPPTVSIYKSRLRHDPVLLRRFIRCWFIVVWFAVSVVLYPIYIFGFHHLSSVGQFFYVGLLPVLKMTGRNVISWLVGDRYDVKAEIVIFNVEVFSALYMSVAMQNSAKLSTTLAVMAVDIVQSKVAISDINKMMRGIEQICLSSGSRRSSNFCHIIFNPDCQLTTTTPSQQLQKTQASSSRKPSSVVPTAMTTSLILNKLPHSKRNSQIQPTLSPPVDALKHVRTSNNNSETLPAQASNAKRLKLVARKKPKSNTLPKRKQLAEKSARVLFTAEFVLLVKYVEAITPAIYAAFVGIAFSLSNRKYYNQFDAITSDNLDNTIMNVLLYCLLKTLSFCVLCFTLSRRLGISAIHLVTFVLINQWEAVLSKILTWVVYTTLTSLKHSGTGYLQCTNKLQCNLNVAIART</sequence>
<name>A0A2P4YK91_9STRA</name>
<evidence type="ECO:0008006" key="5">
    <source>
        <dbReference type="Google" id="ProtNLM"/>
    </source>
</evidence>
<feature type="transmembrane region" description="Helical" evidence="2">
    <location>
        <begin position="177"/>
        <end position="197"/>
    </location>
</feature>
<feature type="transmembrane region" description="Helical" evidence="2">
    <location>
        <begin position="81"/>
        <end position="102"/>
    </location>
</feature>
<reference evidence="3 4" key="1">
    <citation type="journal article" date="2017" name="Genome Biol. Evol.">
        <title>Phytophthora megakarya and P. palmivora, closely related causal agents of cacao black pod rot, underwent increases in genome sizes and gene numbers by different mechanisms.</title>
        <authorList>
            <person name="Ali S.S."/>
            <person name="Shao J."/>
            <person name="Lary D.J."/>
            <person name="Kronmiller B."/>
            <person name="Shen D."/>
            <person name="Strem M.D."/>
            <person name="Amoako-Attah I."/>
            <person name="Akrofi A.Y."/>
            <person name="Begoude B.A."/>
            <person name="Ten Hoopen G.M."/>
            <person name="Coulibaly K."/>
            <person name="Kebe B.I."/>
            <person name="Melnick R.L."/>
            <person name="Guiltinan M.J."/>
            <person name="Tyler B.M."/>
            <person name="Meinhardt L.W."/>
            <person name="Bailey B.A."/>
        </authorList>
    </citation>
    <scope>NUCLEOTIDE SEQUENCE [LARGE SCALE GENOMIC DNA]</scope>
    <source>
        <strain evidence="4">sbr112.9</strain>
    </source>
</reference>
<evidence type="ECO:0000256" key="1">
    <source>
        <dbReference type="SAM" id="MobiDB-lite"/>
    </source>
</evidence>
<comment type="caution">
    <text evidence="3">The sequence shown here is derived from an EMBL/GenBank/DDBJ whole genome shotgun (WGS) entry which is preliminary data.</text>
</comment>
<feature type="transmembrane region" description="Helical" evidence="2">
    <location>
        <begin position="42"/>
        <end position="61"/>
    </location>
</feature>
<feature type="transmembrane region" description="Helical" evidence="2">
    <location>
        <begin position="209"/>
        <end position="227"/>
    </location>
</feature>
<keyword evidence="2" id="KW-0472">Membrane</keyword>
<evidence type="ECO:0000313" key="4">
    <source>
        <dbReference type="Proteomes" id="UP000237271"/>
    </source>
</evidence>
<feature type="transmembrane region" description="Helical" evidence="2">
    <location>
        <begin position="475"/>
        <end position="497"/>
    </location>
</feature>
<evidence type="ECO:0000313" key="3">
    <source>
        <dbReference type="EMBL" id="POM78159.1"/>
    </source>
</evidence>
<gene>
    <name evidence="3" type="ORF">PHPALM_4345</name>
</gene>
<dbReference type="OrthoDB" id="126215at2759"/>
<feature type="region of interest" description="Disordered" evidence="1">
    <location>
        <begin position="323"/>
        <end position="342"/>
    </location>
</feature>
<protein>
    <recommendedName>
        <fullName evidence="5">Transmembrane protein</fullName>
    </recommendedName>
</protein>
<dbReference type="AlphaFoldDB" id="A0A2P4YK91"/>
<organism evidence="3 4">
    <name type="scientific">Phytophthora palmivora</name>
    <dbReference type="NCBI Taxonomy" id="4796"/>
    <lineage>
        <taxon>Eukaryota</taxon>
        <taxon>Sar</taxon>
        <taxon>Stramenopiles</taxon>
        <taxon>Oomycota</taxon>
        <taxon>Peronosporomycetes</taxon>
        <taxon>Peronosporales</taxon>
        <taxon>Peronosporaceae</taxon>
        <taxon>Phytophthora</taxon>
    </lineage>
</organism>
<dbReference type="Proteomes" id="UP000237271">
    <property type="component" value="Unassembled WGS sequence"/>
</dbReference>
<feature type="transmembrane region" description="Helical" evidence="2">
    <location>
        <begin position="114"/>
        <end position="136"/>
    </location>
</feature>
<keyword evidence="4" id="KW-1185">Reference proteome</keyword>
<feature type="transmembrane region" description="Helical" evidence="2">
    <location>
        <begin position="142"/>
        <end position="165"/>
    </location>
</feature>
<feature type="compositionally biased region" description="Polar residues" evidence="1">
    <location>
        <begin position="332"/>
        <end position="342"/>
    </location>
</feature>
<dbReference type="EMBL" id="NCKW01002125">
    <property type="protein sequence ID" value="POM78159.1"/>
    <property type="molecule type" value="Genomic_DNA"/>
</dbReference>
<feature type="transmembrane region" description="Helical" evidence="2">
    <location>
        <begin position="430"/>
        <end position="455"/>
    </location>
</feature>
<proteinExistence type="predicted"/>
<evidence type="ECO:0000256" key="2">
    <source>
        <dbReference type="SAM" id="Phobius"/>
    </source>
</evidence>